<protein>
    <submittedName>
        <fullName evidence="1">Uncharacterized protein</fullName>
    </submittedName>
</protein>
<sequence length="303" mass="34401">MIKFILTSVASLIANEDSDMLIQDAFSNMIDECSTIKLDGNFCQVLSGISEAYNNVESKQSRCEILSIVAPKISLKMLQLFIPGLTNFRYYKARFHATKYCAGARVDEKERIVQRFSESQVADFVEFIISPHVCIDLPFGEKTLKLSSGMELYVPNTIRNMGPTRIIEQYLLYCKEMCINFEPLARSSLFKMLEVCKASTRKSLQGIDYFAAEGSEAFEGIKQMIQSNSLPSCENNRLIENLKRARLYLKSDYKVHVSRSSGVADHCCVYALSDPEKKDFSHDCDHEHTESCNRKSCGCQFIK</sequence>
<comment type="caution">
    <text evidence="1">The sequence shown here is derived from an EMBL/GenBank/DDBJ whole genome shotgun (WGS) entry which is preliminary data.</text>
</comment>
<name>A0A814KAZ0_9BILA</name>
<dbReference type="AlphaFoldDB" id="A0A814KAZ0"/>
<proteinExistence type="predicted"/>
<evidence type="ECO:0000313" key="1">
    <source>
        <dbReference type="EMBL" id="CAF1049402.1"/>
    </source>
</evidence>
<evidence type="ECO:0000313" key="2">
    <source>
        <dbReference type="Proteomes" id="UP000663845"/>
    </source>
</evidence>
<dbReference type="EMBL" id="CAJNOG010000182">
    <property type="protein sequence ID" value="CAF1049402.1"/>
    <property type="molecule type" value="Genomic_DNA"/>
</dbReference>
<reference evidence="1" key="1">
    <citation type="submission" date="2021-02" db="EMBL/GenBank/DDBJ databases">
        <authorList>
            <person name="Nowell W R."/>
        </authorList>
    </citation>
    <scope>NUCLEOTIDE SEQUENCE</scope>
</reference>
<accession>A0A814KAZ0</accession>
<gene>
    <name evidence="1" type="ORF">JYZ213_LOCUS18593</name>
</gene>
<dbReference type="Proteomes" id="UP000663845">
    <property type="component" value="Unassembled WGS sequence"/>
</dbReference>
<organism evidence="1 2">
    <name type="scientific">Adineta steineri</name>
    <dbReference type="NCBI Taxonomy" id="433720"/>
    <lineage>
        <taxon>Eukaryota</taxon>
        <taxon>Metazoa</taxon>
        <taxon>Spiralia</taxon>
        <taxon>Gnathifera</taxon>
        <taxon>Rotifera</taxon>
        <taxon>Eurotatoria</taxon>
        <taxon>Bdelloidea</taxon>
        <taxon>Adinetida</taxon>
        <taxon>Adinetidae</taxon>
        <taxon>Adineta</taxon>
    </lineage>
</organism>